<dbReference type="Proteomes" id="UP000053380">
    <property type="component" value="Unassembled WGS sequence"/>
</dbReference>
<dbReference type="SUPFAM" id="SSF55729">
    <property type="entry name" value="Acyl-CoA N-acyltransferases (Nat)"/>
    <property type="match status" value="1"/>
</dbReference>
<keyword evidence="2" id="KW-0808">Transferase</keyword>
<name>A0A011AMU4_9BACL</name>
<sequence length="169" mass="19512">MSELIMRTAGSDDIMQLAEMRYDYTLEDHPELAVTDEQKRDYTDEMHEFLEEAIGSENWVVWVAEYGSEIVAHAYLEMIRKVPRPGKATQPFIYMTNVYTRPQHRGLGIGTRLTQVIEQWSRELDHDFIVVWPSGRGEDFYAKNGYTACSVPMELKLSVESGQKRSSVL</sequence>
<dbReference type="GO" id="GO:0016747">
    <property type="term" value="F:acyltransferase activity, transferring groups other than amino-acyl groups"/>
    <property type="evidence" value="ECO:0007669"/>
    <property type="project" value="InterPro"/>
</dbReference>
<evidence type="ECO:0000313" key="3">
    <source>
        <dbReference type="Proteomes" id="UP000053380"/>
    </source>
</evidence>
<dbReference type="EMBL" id="JFBU01000001">
    <property type="protein sequence ID" value="EXG83286.1"/>
    <property type="molecule type" value="Genomic_DNA"/>
</dbReference>
<dbReference type="InterPro" id="IPR016181">
    <property type="entry name" value="Acyl_CoA_acyltransferase"/>
</dbReference>
<evidence type="ECO:0000259" key="1">
    <source>
        <dbReference type="PROSITE" id="PS51186"/>
    </source>
</evidence>
<dbReference type="HOGENOM" id="CLU_013985_35_1_9"/>
<evidence type="ECO:0000313" key="2">
    <source>
        <dbReference type="EMBL" id="EXG83286.1"/>
    </source>
</evidence>
<feature type="domain" description="N-acetyltransferase" evidence="1">
    <location>
        <begin position="4"/>
        <end position="166"/>
    </location>
</feature>
<organism evidence="2 3">
    <name type="scientific">Saccharibacillus sacchari DSM 19268</name>
    <dbReference type="NCBI Taxonomy" id="915437"/>
    <lineage>
        <taxon>Bacteria</taxon>
        <taxon>Bacillati</taxon>
        <taxon>Bacillota</taxon>
        <taxon>Bacilli</taxon>
        <taxon>Bacillales</taxon>
        <taxon>Paenibacillaceae</taxon>
        <taxon>Saccharibacillus</taxon>
    </lineage>
</organism>
<gene>
    <name evidence="2" type="ORF">SacsacDRAFT_0251</name>
</gene>
<dbReference type="CDD" id="cd04301">
    <property type="entry name" value="NAT_SF"/>
    <property type="match status" value="1"/>
</dbReference>
<proteinExistence type="predicted"/>
<keyword evidence="3" id="KW-1185">Reference proteome</keyword>
<protein>
    <submittedName>
        <fullName evidence="2">Putative acetyltransferase</fullName>
    </submittedName>
</protein>
<accession>A0A011AMU4</accession>
<reference evidence="2 3" key="1">
    <citation type="submission" date="2013-07" db="EMBL/GenBank/DDBJ databases">
        <authorList>
            <consortium name="DOE Joint Genome Institute"/>
            <person name="Anderson I."/>
            <person name="Huntemann M."/>
            <person name="Han J."/>
            <person name="Chen A."/>
            <person name="Kyrpides N."/>
            <person name="Mavromatis K."/>
            <person name="Markowitz V."/>
            <person name="Palaniappan K."/>
            <person name="Ivanova N."/>
            <person name="Schaumberg A."/>
            <person name="Pati A."/>
            <person name="Liolios K."/>
            <person name="Nordberg H.P."/>
            <person name="Cantor M.N."/>
            <person name="Hua S.X."/>
            <person name="Woyke T."/>
        </authorList>
    </citation>
    <scope>NUCLEOTIDE SEQUENCE [LARGE SCALE GENOMIC DNA]</scope>
    <source>
        <strain evidence="2 3">DSM 19268</strain>
    </source>
</reference>
<comment type="caution">
    <text evidence="2">The sequence shown here is derived from an EMBL/GenBank/DDBJ whole genome shotgun (WGS) entry which is preliminary data.</text>
</comment>
<dbReference type="Gene3D" id="3.40.630.30">
    <property type="match status" value="1"/>
</dbReference>
<dbReference type="AlphaFoldDB" id="A0A011AMU4"/>
<dbReference type="PROSITE" id="PS51186">
    <property type="entry name" value="GNAT"/>
    <property type="match status" value="1"/>
</dbReference>
<dbReference type="Pfam" id="PF00583">
    <property type="entry name" value="Acetyltransf_1"/>
    <property type="match status" value="1"/>
</dbReference>
<dbReference type="InterPro" id="IPR000182">
    <property type="entry name" value="GNAT_dom"/>
</dbReference>
<dbReference type="RefSeq" id="WP_245608564.1">
    <property type="nucleotide sequence ID" value="NZ_KK073875.1"/>
</dbReference>